<keyword evidence="3" id="KW-1185">Reference proteome</keyword>
<feature type="compositionally biased region" description="Low complexity" evidence="1">
    <location>
        <begin position="189"/>
        <end position="212"/>
    </location>
</feature>
<feature type="region of interest" description="Disordered" evidence="1">
    <location>
        <begin position="189"/>
        <end position="216"/>
    </location>
</feature>
<proteinExistence type="predicted"/>
<dbReference type="Proteomes" id="UP000297245">
    <property type="component" value="Unassembled WGS sequence"/>
</dbReference>
<gene>
    <name evidence="2" type="ORF">K435DRAFT_858961</name>
</gene>
<name>A0A4S8M2D3_DENBC</name>
<evidence type="ECO:0000256" key="1">
    <source>
        <dbReference type="SAM" id="MobiDB-lite"/>
    </source>
</evidence>
<dbReference type="EMBL" id="ML179186">
    <property type="protein sequence ID" value="THU96061.1"/>
    <property type="molecule type" value="Genomic_DNA"/>
</dbReference>
<sequence length="368" mass="40505">MFISQTTSQNSSLPQVIYRNFSQNSLTFRLFYPEGTNLRISVAQNDSSIKYSPLVDDLAVAAGTNDSCLMHASMNSQSQAMAANSISRNVPQCGSLQANIAGSVIYINSNTYYTDKNLIATSPSTIMYIIGDGQPATFDISVPYPAGTLLSFQSGDVSSLKALVGIEEGNNNCLLADLPPNFTTSSLPFLPPTSSISTPSKTSSNPSSTSSLQNDSNDEAKIIPAVIVPVKAINKTDEKGSRTQRNSYFRRGFQVPALMDELLIVFQRFTNQSKISSRTIGPFPTCNPSPPRSSKLKKTVVPELSVTEFHDNKVTPLSPPQPSYHRRTSENYDRRFERSFIRFDNDFDYAHSWSRRGNGKAKQGICRF</sequence>
<reference evidence="2 3" key="1">
    <citation type="journal article" date="2019" name="Nat. Ecol. Evol.">
        <title>Megaphylogeny resolves global patterns of mushroom evolution.</title>
        <authorList>
            <person name="Varga T."/>
            <person name="Krizsan K."/>
            <person name="Foldi C."/>
            <person name="Dima B."/>
            <person name="Sanchez-Garcia M."/>
            <person name="Sanchez-Ramirez S."/>
            <person name="Szollosi G.J."/>
            <person name="Szarkandi J.G."/>
            <person name="Papp V."/>
            <person name="Albert L."/>
            <person name="Andreopoulos W."/>
            <person name="Angelini C."/>
            <person name="Antonin V."/>
            <person name="Barry K.W."/>
            <person name="Bougher N.L."/>
            <person name="Buchanan P."/>
            <person name="Buyck B."/>
            <person name="Bense V."/>
            <person name="Catcheside P."/>
            <person name="Chovatia M."/>
            <person name="Cooper J."/>
            <person name="Damon W."/>
            <person name="Desjardin D."/>
            <person name="Finy P."/>
            <person name="Geml J."/>
            <person name="Haridas S."/>
            <person name="Hughes K."/>
            <person name="Justo A."/>
            <person name="Karasinski D."/>
            <person name="Kautmanova I."/>
            <person name="Kiss B."/>
            <person name="Kocsube S."/>
            <person name="Kotiranta H."/>
            <person name="LaButti K.M."/>
            <person name="Lechner B.E."/>
            <person name="Liimatainen K."/>
            <person name="Lipzen A."/>
            <person name="Lukacs Z."/>
            <person name="Mihaltcheva S."/>
            <person name="Morgado L.N."/>
            <person name="Niskanen T."/>
            <person name="Noordeloos M.E."/>
            <person name="Ohm R.A."/>
            <person name="Ortiz-Santana B."/>
            <person name="Ovrebo C."/>
            <person name="Racz N."/>
            <person name="Riley R."/>
            <person name="Savchenko A."/>
            <person name="Shiryaev A."/>
            <person name="Soop K."/>
            <person name="Spirin V."/>
            <person name="Szebenyi C."/>
            <person name="Tomsovsky M."/>
            <person name="Tulloss R.E."/>
            <person name="Uehling J."/>
            <person name="Grigoriev I.V."/>
            <person name="Vagvolgyi C."/>
            <person name="Papp T."/>
            <person name="Martin F.M."/>
            <person name="Miettinen O."/>
            <person name="Hibbett D.S."/>
            <person name="Nagy L.G."/>
        </authorList>
    </citation>
    <scope>NUCLEOTIDE SEQUENCE [LARGE SCALE GENOMIC DNA]</scope>
    <source>
        <strain evidence="2 3">CBS 962.96</strain>
    </source>
</reference>
<evidence type="ECO:0000313" key="2">
    <source>
        <dbReference type="EMBL" id="THU96061.1"/>
    </source>
</evidence>
<accession>A0A4S8M2D3</accession>
<dbReference type="AlphaFoldDB" id="A0A4S8M2D3"/>
<protein>
    <submittedName>
        <fullName evidence="2">Uncharacterized protein</fullName>
    </submittedName>
</protein>
<evidence type="ECO:0000313" key="3">
    <source>
        <dbReference type="Proteomes" id="UP000297245"/>
    </source>
</evidence>
<organism evidence="2 3">
    <name type="scientific">Dendrothele bispora (strain CBS 962.96)</name>
    <dbReference type="NCBI Taxonomy" id="1314807"/>
    <lineage>
        <taxon>Eukaryota</taxon>
        <taxon>Fungi</taxon>
        <taxon>Dikarya</taxon>
        <taxon>Basidiomycota</taxon>
        <taxon>Agaricomycotina</taxon>
        <taxon>Agaricomycetes</taxon>
        <taxon>Agaricomycetidae</taxon>
        <taxon>Agaricales</taxon>
        <taxon>Agaricales incertae sedis</taxon>
        <taxon>Dendrothele</taxon>
    </lineage>
</organism>